<keyword evidence="5" id="KW-1185">Reference proteome</keyword>
<keyword evidence="1" id="KW-0812">Transmembrane</keyword>
<dbReference type="EMBL" id="FNAR01000001">
    <property type="protein sequence ID" value="SDD84340.1"/>
    <property type="molecule type" value="Genomic_DNA"/>
</dbReference>
<keyword evidence="1" id="KW-1133">Transmembrane helix</keyword>
<accession>A0A1G6Y1X3</accession>
<dbReference type="RefSeq" id="WP_092093542.1">
    <property type="nucleotide sequence ID" value="NZ_FNAR01000001.1"/>
</dbReference>
<evidence type="ECO:0000313" key="4">
    <source>
        <dbReference type="Proteomes" id="UP000198823"/>
    </source>
</evidence>
<reference evidence="2 5" key="2">
    <citation type="submission" date="2018-12" db="EMBL/GenBank/DDBJ databases">
        <title>Comparitive functional genomics of dry heat resistant strains isolated from the viking spacecraft.</title>
        <authorList>
            <person name="Seuylemezian A."/>
            <person name="Vaishampayan P."/>
        </authorList>
    </citation>
    <scope>NUCLEOTIDE SEQUENCE [LARGE SCALE GENOMIC DNA]</scope>
    <source>
        <strain evidence="2 5">M6-11</strain>
    </source>
</reference>
<feature type="transmembrane region" description="Helical" evidence="1">
    <location>
        <begin position="25"/>
        <end position="43"/>
    </location>
</feature>
<dbReference type="STRING" id="426756.SAMN04488126_101271"/>
<dbReference type="EMBL" id="RWGW01000011">
    <property type="protein sequence ID" value="RSK31872.1"/>
    <property type="molecule type" value="Genomic_DNA"/>
</dbReference>
<reference evidence="3 4" key="1">
    <citation type="submission" date="2016-10" db="EMBL/GenBank/DDBJ databases">
        <authorList>
            <person name="de Groot N.N."/>
        </authorList>
    </citation>
    <scope>NUCLEOTIDE SEQUENCE [LARGE SCALE GENOMIC DNA]</scope>
    <source>
        <strain evidence="3 4">CGMCC 1.6762</strain>
    </source>
</reference>
<dbReference type="AlphaFoldDB" id="A0A1G6Y1X3"/>
<name>A0A1G6Y1X3_9BACL</name>
<sequence length="93" mass="10604">MNLISGFLLVFVLSALQHWVSGRKGLPWIIPVPLVFLFIMMYAYKANYIDSSVKLWILSGVGLLLLVGEGIRTQNKRKAQLNKELEKMKARDI</sequence>
<evidence type="ECO:0000313" key="5">
    <source>
        <dbReference type="Proteomes" id="UP000272481"/>
    </source>
</evidence>
<evidence type="ECO:0000313" key="3">
    <source>
        <dbReference type="EMBL" id="SDD84340.1"/>
    </source>
</evidence>
<evidence type="ECO:0000256" key="1">
    <source>
        <dbReference type="SAM" id="Phobius"/>
    </source>
</evidence>
<protein>
    <submittedName>
        <fullName evidence="3">Uncharacterized protein</fullName>
    </submittedName>
</protein>
<keyword evidence="1" id="KW-0472">Membrane</keyword>
<evidence type="ECO:0000313" key="2">
    <source>
        <dbReference type="EMBL" id="RSK31872.1"/>
    </source>
</evidence>
<organism evidence="3 4">
    <name type="scientific">Bhargavaea beijingensis</name>
    <dbReference type="NCBI Taxonomy" id="426756"/>
    <lineage>
        <taxon>Bacteria</taxon>
        <taxon>Bacillati</taxon>
        <taxon>Bacillota</taxon>
        <taxon>Bacilli</taxon>
        <taxon>Bacillales</taxon>
        <taxon>Caryophanaceae</taxon>
        <taxon>Bhargavaea</taxon>
    </lineage>
</organism>
<gene>
    <name evidence="2" type="ORF">EJA12_07740</name>
    <name evidence="3" type="ORF">SAMN04488126_101271</name>
</gene>
<dbReference type="Proteomes" id="UP000198823">
    <property type="component" value="Unassembled WGS sequence"/>
</dbReference>
<dbReference type="Proteomes" id="UP000272481">
    <property type="component" value="Unassembled WGS sequence"/>
</dbReference>
<proteinExistence type="predicted"/>